<dbReference type="HOGENOM" id="CLU_015303_1_0_1"/>
<evidence type="ECO:0000256" key="1">
    <source>
        <dbReference type="SAM" id="MobiDB-lite"/>
    </source>
</evidence>
<evidence type="ECO:0008006" key="4">
    <source>
        <dbReference type="Google" id="ProtNLM"/>
    </source>
</evidence>
<dbReference type="PANTHER" id="PTHR13510">
    <property type="entry name" value="FYVE-FINGER-CONTAINING RAB5 EFFECTOR PROTEIN RABENOSYN-5-RELATED"/>
    <property type="match status" value="1"/>
</dbReference>
<evidence type="ECO:0000313" key="3">
    <source>
        <dbReference type="Proteomes" id="UP000019132"/>
    </source>
</evidence>
<feature type="region of interest" description="Disordered" evidence="1">
    <location>
        <begin position="357"/>
        <end position="391"/>
    </location>
</feature>
<dbReference type="VEuPathDB" id="FungiDB:PYU1_G004897"/>
<dbReference type="InParanoid" id="K3WIW6"/>
<dbReference type="PANTHER" id="PTHR13510:SF44">
    <property type="entry name" value="RABENOSYN-5"/>
    <property type="match status" value="1"/>
</dbReference>
<dbReference type="Proteomes" id="UP000019132">
    <property type="component" value="Unassembled WGS sequence"/>
</dbReference>
<feature type="compositionally biased region" description="Basic and acidic residues" evidence="1">
    <location>
        <begin position="360"/>
        <end position="374"/>
    </location>
</feature>
<reference evidence="2" key="3">
    <citation type="submission" date="2015-02" db="UniProtKB">
        <authorList>
            <consortium name="EnsemblProtists"/>
        </authorList>
    </citation>
    <scope>IDENTIFICATION</scope>
    <source>
        <strain evidence="2">DAOM BR144</strain>
    </source>
</reference>
<dbReference type="InterPro" id="IPR052727">
    <property type="entry name" value="Rab4/Rab5_effector"/>
</dbReference>
<protein>
    <recommendedName>
        <fullName evidence="4">FYVE-type domain-containing protein</fullName>
    </recommendedName>
</protein>
<dbReference type="EMBL" id="GL376564">
    <property type="status" value="NOT_ANNOTATED_CDS"/>
    <property type="molecule type" value="Genomic_DNA"/>
</dbReference>
<dbReference type="EnsemblProtists" id="PYU1_T004908">
    <property type="protein sequence ID" value="PYU1_T004908"/>
    <property type="gene ID" value="PYU1_G004897"/>
</dbReference>
<keyword evidence="3" id="KW-1185">Reference proteome</keyword>
<reference evidence="3" key="1">
    <citation type="journal article" date="2010" name="Genome Biol.">
        <title>Genome sequence of the necrotrophic plant pathogen Pythium ultimum reveals original pathogenicity mechanisms and effector repertoire.</title>
        <authorList>
            <person name="Levesque C.A."/>
            <person name="Brouwer H."/>
            <person name="Cano L."/>
            <person name="Hamilton J.P."/>
            <person name="Holt C."/>
            <person name="Huitema E."/>
            <person name="Raffaele S."/>
            <person name="Robideau G.P."/>
            <person name="Thines M."/>
            <person name="Win J."/>
            <person name="Zerillo M.M."/>
            <person name="Beakes G.W."/>
            <person name="Boore J.L."/>
            <person name="Busam D."/>
            <person name="Dumas B."/>
            <person name="Ferriera S."/>
            <person name="Fuerstenberg S.I."/>
            <person name="Gachon C.M."/>
            <person name="Gaulin E."/>
            <person name="Govers F."/>
            <person name="Grenville-Briggs L."/>
            <person name="Horner N."/>
            <person name="Hostetler J."/>
            <person name="Jiang R.H."/>
            <person name="Johnson J."/>
            <person name="Krajaejun T."/>
            <person name="Lin H."/>
            <person name="Meijer H.J."/>
            <person name="Moore B."/>
            <person name="Morris P."/>
            <person name="Phuntmart V."/>
            <person name="Puiu D."/>
            <person name="Shetty J."/>
            <person name="Stajich J.E."/>
            <person name="Tripathy S."/>
            <person name="Wawra S."/>
            <person name="van West P."/>
            <person name="Whitty B.R."/>
            <person name="Coutinho P.M."/>
            <person name="Henrissat B."/>
            <person name="Martin F."/>
            <person name="Thomas P.D."/>
            <person name="Tyler B.M."/>
            <person name="De Vries R.P."/>
            <person name="Kamoun S."/>
            <person name="Yandell M."/>
            <person name="Tisserat N."/>
            <person name="Buell C.R."/>
        </authorList>
    </citation>
    <scope>NUCLEOTIDE SEQUENCE</scope>
    <source>
        <strain evidence="3">DAOM:BR144</strain>
    </source>
</reference>
<name>K3WIW6_GLOUD</name>
<evidence type="ECO:0000313" key="2">
    <source>
        <dbReference type="EnsemblProtists" id="PYU1_T004908"/>
    </source>
</evidence>
<dbReference type="AlphaFoldDB" id="K3WIW6"/>
<accession>K3WIW6</accession>
<organism evidence="2 3">
    <name type="scientific">Globisporangium ultimum (strain ATCC 200006 / CBS 805.95 / DAOM BR144)</name>
    <name type="common">Pythium ultimum</name>
    <dbReference type="NCBI Taxonomy" id="431595"/>
    <lineage>
        <taxon>Eukaryota</taxon>
        <taxon>Sar</taxon>
        <taxon>Stramenopiles</taxon>
        <taxon>Oomycota</taxon>
        <taxon>Peronosporomycetes</taxon>
        <taxon>Pythiales</taxon>
        <taxon>Pythiaceae</taxon>
        <taxon>Globisporangium</taxon>
    </lineage>
</organism>
<reference evidence="3" key="2">
    <citation type="submission" date="2010-04" db="EMBL/GenBank/DDBJ databases">
        <authorList>
            <person name="Buell R."/>
            <person name="Hamilton J."/>
            <person name="Hostetler J."/>
        </authorList>
    </citation>
    <scope>NUCLEOTIDE SEQUENCE [LARGE SCALE GENOMIC DNA]</scope>
    <source>
        <strain evidence="3">DAOM:BR144</strain>
    </source>
</reference>
<feature type="compositionally biased region" description="Low complexity" evidence="1">
    <location>
        <begin position="376"/>
        <end position="385"/>
    </location>
</feature>
<dbReference type="InterPro" id="IPR011011">
    <property type="entry name" value="Znf_FYVE_PHD"/>
</dbReference>
<dbReference type="eggNOG" id="ENOG502SJPQ">
    <property type="taxonomic scope" value="Eukaryota"/>
</dbReference>
<dbReference type="SUPFAM" id="SSF57903">
    <property type="entry name" value="FYVE/PHD zinc finger"/>
    <property type="match status" value="1"/>
</dbReference>
<sequence length="391" mass="43801">MHVLERDERLKLDATCDLILSDALEALAGFNGTLDTEQWRTLGQRDQLTTYRSVLATTGSKASKSPTMGSNGGGTLRILATGHLNSSLAHVTSGLYSDTSLDYHAQQCIFYAAPSTSTYGERKHSHNSDKDNLCPVIDAAVLYAAECESRRTPFRFAGVKWCAWRTKDSERDLLAYERSGVTLDNEGREITYHIIQSFDRPYALEFKFPPGLRRMKLSVCFLYREVCEDLVECFALGEYSAKGSGVSQRAEDTAVSDRILTITKALSVYNAKRLSRLIEKNRYLPILMSKSCLRCGTRRTVFDQLRNCGICKKSICRSCRKEKSIFQLNVDTKQPERDVFCAKCLLRANLPNTKPVSLETIKKNQERAGRERSSSRGKSSTAESACIHAAH</sequence>
<proteinExistence type="predicted"/>